<protein>
    <submittedName>
        <fullName evidence="7">Excalibur calcium-binding domain-containing protein</fullName>
    </submittedName>
</protein>
<dbReference type="Pfam" id="PF17210">
    <property type="entry name" value="SdrD_B"/>
    <property type="match status" value="1"/>
</dbReference>
<keyword evidence="8" id="KW-1185">Reference proteome</keyword>
<dbReference type="SMART" id="SM00894">
    <property type="entry name" value="Excalibur"/>
    <property type="match status" value="1"/>
</dbReference>
<accession>A0A1H2M964</accession>
<evidence type="ECO:0000313" key="7">
    <source>
        <dbReference type="EMBL" id="SDU89719.1"/>
    </source>
</evidence>
<evidence type="ECO:0000256" key="1">
    <source>
        <dbReference type="ARBA" id="ARBA00004613"/>
    </source>
</evidence>
<dbReference type="Proteomes" id="UP000198825">
    <property type="component" value="Chromosome I"/>
</dbReference>
<keyword evidence="3 5" id="KW-0732">Signal</keyword>
<evidence type="ECO:0000313" key="8">
    <source>
        <dbReference type="Proteomes" id="UP000198825"/>
    </source>
</evidence>
<feature type="domain" description="Excalibur calcium-binding" evidence="6">
    <location>
        <begin position="509"/>
        <end position="562"/>
    </location>
</feature>
<dbReference type="GO" id="GO:0005975">
    <property type="term" value="P:carbohydrate metabolic process"/>
    <property type="evidence" value="ECO:0007669"/>
    <property type="project" value="UniProtKB-ARBA"/>
</dbReference>
<evidence type="ECO:0000259" key="6">
    <source>
        <dbReference type="SMART" id="SM00894"/>
    </source>
</evidence>
<dbReference type="GO" id="GO:0005576">
    <property type="term" value="C:extracellular region"/>
    <property type="evidence" value="ECO:0007669"/>
    <property type="project" value="UniProtKB-SubCell"/>
</dbReference>
<dbReference type="RefSeq" id="WP_091073989.1">
    <property type="nucleotide sequence ID" value="NZ_LT629799.1"/>
</dbReference>
<feature type="chain" id="PRO_5009280116" evidence="5">
    <location>
        <begin position="34"/>
        <end position="563"/>
    </location>
</feature>
<dbReference type="SUPFAM" id="SSF117074">
    <property type="entry name" value="Hypothetical protein PA1324"/>
    <property type="match status" value="1"/>
</dbReference>
<feature type="signal peptide" evidence="5">
    <location>
        <begin position="1"/>
        <end position="33"/>
    </location>
</feature>
<feature type="compositionally biased region" description="Basic and acidic residues" evidence="4">
    <location>
        <begin position="528"/>
        <end position="543"/>
    </location>
</feature>
<feature type="region of interest" description="Disordered" evidence="4">
    <location>
        <begin position="256"/>
        <end position="277"/>
    </location>
</feature>
<feature type="compositionally biased region" description="Low complexity" evidence="4">
    <location>
        <begin position="258"/>
        <end position="276"/>
    </location>
</feature>
<dbReference type="STRING" id="546874.SAMN04488544_1620"/>
<dbReference type="InterPro" id="IPR008613">
    <property type="entry name" value="Excalibur_Ca-bd_domain"/>
</dbReference>
<organism evidence="7 8">
    <name type="scientific">Microlunatus sagamiharensis</name>
    <dbReference type="NCBI Taxonomy" id="546874"/>
    <lineage>
        <taxon>Bacteria</taxon>
        <taxon>Bacillati</taxon>
        <taxon>Actinomycetota</taxon>
        <taxon>Actinomycetes</taxon>
        <taxon>Propionibacteriales</taxon>
        <taxon>Propionibacteriaceae</taxon>
        <taxon>Microlunatus</taxon>
    </lineage>
</organism>
<reference evidence="8" key="1">
    <citation type="submission" date="2016-10" db="EMBL/GenBank/DDBJ databases">
        <authorList>
            <person name="Varghese N."/>
            <person name="Submissions S."/>
        </authorList>
    </citation>
    <scope>NUCLEOTIDE SEQUENCE [LARGE SCALE GENOMIC DNA]</scope>
    <source>
        <strain evidence="8">DSM 21743</strain>
    </source>
</reference>
<evidence type="ECO:0000256" key="4">
    <source>
        <dbReference type="SAM" id="MobiDB-lite"/>
    </source>
</evidence>
<dbReference type="Gene3D" id="2.60.40.10">
    <property type="entry name" value="Immunoglobulins"/>
    <property type="match status" value="1"/>
</dbReference>
<name>A0A1H2M964_9ACTN</name>
<dbReference type="InterPro" id="IPR013783">
    <property type="entry name" value="Ig-like_fold"/>
</dbReference>
<proteinExistence type="predicted"/>
<evidence type="ECO:0000256" key="3">
    <source>
        <dbReference type="ARBA" id="ARBA00022729"/>
    </source>
</evidence>
<feature type="region of interest" description="Disordered" evidence="4">
    <location>
        <begin position="524"/>
        <end position="543"/>
    </location>
</feature>
<dbReference type="EMBL" id="LT629799">
    <property type="protein sequence ID" value="SDU89719.1"/>
    <property type="molecule type" value="Genomic_DNA"/>
</dbReference>
<comment type="subcellular location">
    <subcellularLocation>
        <location evidence="1">Secreted</location>
    </subcellularLocation>
</comment>
<keyword evidence="2" id="KW-0964">Secreted</keyword>
<gene>
    <name evidence="7" type="ORF">SAMN04488544_1620</name>
</gene>
<dbReference type="AlphaFoldDB" id="A0A1H2M964"/>
<dbReference type="Pfam" id="PF05901">
    <property type="entry name" value="Excalibur"/>
    <property type="match status" value="1"/>
</dbReference>
<evidence type="ECO:0000256" key="5">
    <source>
        <dbReference type="SAM" id="SignalP"/>
    </source>
</evidence>
<evidence type="ECO:0000256" key="2">
    <source>
        <dbReference type="ARBA" id="ARBA00022525"/>
    </source>
</evidence>
<sequence length="563" mass="56724">MPARPRSSLALVRPVAALVTALLVGGVALTAPAAADETAGPALTLSVTADGLAAGGSADEPAVLGTSPASAALSVVVTNTGTEAVSGLDVSTTVVRNGSVGEPVCDQDRSAVVEPGAVVRCAVTVSGVVAGRLHEDISTATARTVPGDAEVSAVTPFYATSVDGSVTVGDRVWLDSDGDGRQDDGEPGLAGVRLTVTGPDGLAVPVVDALGQVRGPQTTAPDGTYAFTGLAPLPDGGRYTVAVDPTSTTLDGLVPTLSGVGDPSSDSSTGSATSSALEPGAQDLSLDFGFVPSPVTPPPPAMATVALTVDASPEPAVVGTTITVKGTVRRAGKAFAATTVPEHADDGSASWTKVATVRSSTKGTLSATTKAVRTGSYRLRYAGDPTTEAGVSPADHVEVRLAVVRLTISAPSSVTKGRAVKVTGSIKREGKGYKAGTTLEFRGSGDDGWRRVKAVRSSSKGALSVSVTPSGSGDYRYRYAGSTTTGAATSGADHVVVKPKPPAKPKPKTYKNCTALTKVYPHGVGRSGAKDKGGDVTDFVRDTKTYDLNKKSDRDKDGIACER</sequence>
<dbReference type="InterPro" id="IPR033764">
    <property type="entry name" value="Sdr_B"/>
</dbReference>